<dbReference type="CDD" id="cd18095">
    <property type="entry name" value="SpoU-like_rRNA-MTase"/>
    <property type="match status" value="1"/>
</dbReference>
<keyword evidence="2 5" id="KW-0489">Methyltransferase</keyword>
<reference evidence="5 6" key="1">
    <citation type="submission" date="2016-10" db="EMBL/GenBank/DDBJ databases">
        <authorList>
            <person name="de Groot N.N."/>
        </authorList>
    </citation>
    <scope>NUCLEOTIDE SEQUENCE [LARGE SCALE GENOMIC DNA]</scope>
    <source>
        <strain evidence="5 6">DSM 20475</strain>
    </source>
</reference>
<protein>
    <submittedName>
        <fullName evidence="5">RNA methyltransferase, TrmH family</fullName>
    </submittedName>
</protein>
<gene>
    <name evidence="5" type="ORF">SAMN04489866_103180</name>
</gene>
<dbReference type="Gene3D" id="3.30.1330.30">
    <property type="match status" value="1"/>
</dbReference>
<feature type="domain" description="RNA 2-O ribose methyltransferase substrate binding" evidence="4">
    <location>
        <begin position="31"/>
        <end position="102"/>
    </location>
</feature>
<dbReference type="GO" id="GO:0008173">
    <property type="term" value="F:RNA methyltransferase activity"/>
    <property type="evidence" value="ECO:0007669"/>
    <property type="project" value="InterPro"/>
</dbReference>
<evidence type="ECO:0000256" key="2">
    <source>
        <dbReference type="ARBA" id="ARBA00022603"/>
    </source>
</evidence>
<dbReference type="InterPro" id="IPR029026">
    <property type="entry name" value="tRNA_m1G_MTases_N"/>
</dbReference>
<dbReference type="Pfam" id="PF22435">
    <property type="entry name" value="MRM3-like_sub_bind"/>
    <property type="match status" value="1"/>
</dbReference>
<evidence type="ECO:0000313" key="5">
    <source>
        <dbReference type="EMBL" id="SDD46553.1"/>
    </source>
</evidence>
<evidence type="ECO:0000256" key="3">
    <source>
        <dbReference type="ARBA" id="ARBA00022679"/>
    </source>
</evidence>
<dbReference type="InterPro" id="IPR051259">
    <property type="entry name" value="rRNA_Methyltransferase"/>
</dbReference>
<evidence type="ECO:0000313" key="6">
    <source>
        <dbReference type="Proteomes" id="UP000198995"/>
    </source>
</evidence>
<dbReference type="PANTHER" id="PTHR43191">
    <property type="entry name" value="RRNA METHYLTRANSFERASE 3"/>
    <property type="match status" value="1"/>
</dbReference>
<organism evidence="5 6">
    <name type="scientific">Peptococcus niger</name>
    <dbReference type="NCBI Taxonomy" id="2741"/>
    <lineage>
        <taxon>Bacteria</taxon>
        <taxon>Bacillati</taxon>
        <taxon>Bacillota</taxon>
        <taxon>Clostridia</taxon>
        <taxon>Eubacteriales</taxon>
        <taxon>Peptococcaceae</taxon>
        <taxon>Peptococcus</taxon>
    </lineage>
</organism>
<dbReference type="GO" id="GO:0032259">
    <property type="term" value="P:methylation"/>
    <property type="evidence" value="ECO:0007669"/>
    <property type="project" value="UniProtKB-KW"/>
</dbReference>
<dbReference type="STRING" id="2741.SAMN04489866_103180"/>
<dbReference type="InterPro" id="IPR013123">
    <property type="entry name" value="SpoU_subst-bd"/>
</dbReference>
<accession>A0A1G6UZ53</accession>
<keyword evidence="3 5" id="KW-0808">Transferase</keyword>
<evidence type="ECO:0000259" key="4">
    <source>
        <dbReference type="SMART" id="SM00967"/>
    </source>
</evidence>
<dbReference type="Proteomes" id="UP000198995">
    <property type="component" value="Unassembled WGS sequence"/>
</dbReference>
<dbReference type="SMART" id="SM00967">
    <property type="entry name" value="SpoU_sub_bind"/>
    <property type="match status" value="1"/>
</dbReference>
<evidence type="ECO:0000256" key="1">
    <source>
        <dbReference type="ARBA" id="ARBA00007228"/>
    </source>
</evidence>
<comment type="similarity">
    <text evidence="1">Belongs to the class IV-like SAM-binding methyltransferase superfamily. RNA methyltransferase TrmH family.</text>
</comment>
<dbReference type="Gene3D" id="3.40.1280.10">
    <property type="match status" value="1"/>
</dbReference>
<dbReference type="OrthoDB" id="9794400at2"/>
<keyword evidence="6" id="KW-1185">Reference proteome</keyword>
<dbReference type="SUPFAM" id="SSF55315">
    <property type="entry name" value="L30e-like"/>
    <property type="match status" value="1"/>
</dbReference>
<sequence length="259" mass="28828">MRKIESDKNQWIKRMHALEKRKYRLAFEQFVAEGRRFVEEALNSGAAVHAILIVDGNEDKYADLLKTYDGPVLLVPEPILNEALATVNPQDIAAIVSFPDWSETPWPEMQTVVVVDGVQDPGNLGTIIRTTMASGADAVFCLKGTVDFTNRKVLRATMGTIFSLPVYMIEDVEEVIHVLRKYGFTFVVADADGTPYDEAELPDKIALILGNEGNGPEQIEEYDQVISIPLERGVESLNVAVAGGILMYHIRSLRHRKEG</sequence>
<dbReference type="PANTHER" id="PTHR43191:SF2">
    <property type="entry name" value="RRNA METHYLTRANSFERASE 3, MITOCHONDRIAL"/>
    <property type="match status" value="1"/>
</dbReference>
<proteinExistence type="inferred from homology"/>
<dbReference type="GO" id="GO:0006396">
    <property type="term" value="P:RNA processing"/>
    <property type="evidence" value="ECO:0007669"/>
    <property type="project" value="InterPro"/>
</dbReference>
<dbReference type="InterPro" id="IPR029028">
    <property type="entry name" value="Alpha/beta_knot_MTases"/>
</dbReference>
<dbReference type="RefSeq" id="WP_091791437.1">
    <property type="nucleotide sequence ID" value="NZ_FNAF01000003.1"/>
</dbReference>
<dbReference type="SUPFAM" id="SSF75217">
    <property type="entry name" value="alpha/beta knot"/>
    <property type="match status" value="1"/>
</dbReference>
<dbReference type="EMBL" id="FNAF01000003">
    <property type="protein sequence ID" value="SDD46553.1"/>
    <property type="molecule type" value="Genomic_DNA"/>
</dbReference>
<dbReference type="InterPro" id="IPR053888">
    <property type="entry name" value="MRM3-like_sub_bind"/>
</dbReference>
<dbReference type="GO" id="GO:0003723">
    <property type="term" value="F:RNA binding"/>
    <property type="evidence" value="ECO:0007669"/>
    <property type="project" value="InterPro"/>
</dbReference>
<dbReference type="AlphaFoldDB" id="A0A1G6UZ53"/>
<dbReference type="InterPro" id="IPR029064">
    <property type="entry name" value="Ribosomal_eL30-like_sf"/>
</dbReference>
<dbReference type="Pfam" id="PF00588">
    <property type="entry name" value="SpoU_methylase"/>
    <property type="match status" value="1"/>
</dbReference>
<dbReference type="GO" id="GO:0005737">
    <property type="term" value="C:cytoplasm"/>
    <property type="evidence" value="ECO:0007669"/>
    <property type="project" value="UniProtKB-ARBA"/>
</dbReference>
<name>A0A1G6UZ53_PEPNI</name>
<dbReference type="InterPro" id="IPR001537">
    <property type="entry name" value="SpoU_MeTrfase"/>
</dbReference>